<dbReference type="Gene3D" id="2.40.110.10">
    <property type="entry name" value="Butyryl-CoA Dehydrogenase, subunit A, domain 2"/>
    <property type="match status" value="1"/>
</dbReference>
<keyword evidence="8" id="KW-0443">Lipid metabolism</keyword>
<evidence type="ECO:0000256" key="6">
    <source>
        <dbReference type="ARBA" id="ARBA00022832"/>
    </source>
</evidence>
<sequence length="728" mass="81820">MSIDHSNLKPEELQPLDMKRERERCSFDMDGMTCIFAGNRTSRDRSRWLMALLENHPEKAFDKSKRPFQGRTERFMVGQKIALEYFQLRNRYGLPKEDRDLLRLYLDEYITLQVHESMGHPTVQNQASEQQWKEWGPKIASGQYLVSYAQTEMAHGSALAGLRTTATFCPESDEWEIHTPEPSAGKLWIGGSGSTATHAIVMAKLIIENKDYGMHPFFVALRDPDSHKLLPGRYAIDMGPKKGAPSMDNGYITFDHVRIPRNTLLSRFQTVDSKGKYEVQNQQGKLLIRGTMTLVRVGLCEIAAHHAARATLIAVRYALIRRQGTPLPGQSKLERQIIDYPGVQQRLFTAIASSYALTFAARYMRSIYNELQSELQSKGNSPLLGMVHGYTSVLKPVMTTESYNVVWRCRKSMGGLGFSAASGLTDLENSQPDANLTYEGDNNMLLGGPASNFLVKELNACLKNGNRPGRIELAYLSKRPRSGERFEGSNADLLDPQRQLEIVGHRAARLVYALHELRNGGSGKQGEESTKPYLDARLAARASRAHGAYFILFAFNHTLAALQEYARNGQSSEKIGVNIKTEHLKALENVRNLYALEVCIMDDLSEYTQDGYLDEKTIHSIERHIATIMQTIRPDALGLVEAADLSDWYLAAPLASSDGRAYDRMIEFMKSEPINQSGHSGAGRDQDGVILGFRQTIGRLTHGEVTPWNETEAKRREAERQKERTSKL</sequence>
<feature type="domain" description="Acyl-CoA oxidase C-alpha1" evidence="16">
    <location>
        <begin position="290"/>
        <end position="446"/>
    </location>
</feature>
<dbReference type="GO" id="GO:0055088">
    <property type="term" value="P:lipid homeostasis"/>
    <property type="evidence" value="ECO:0007669"/>
    <property type="project" value="TreeGrafter"/>
</dbReference>
<name>A0A316VJI8_9BASI</name>
<reference evidence="17 18" key="1">
    <citation type="journal article" date="2018" name="Mol. Biol. Evol.">
        <title>Broad Genomic Sampling Reveals a Smut Pathogenic Ancestry of the Fungal Clade Ustilaginomycotina.</title>
        <authorList>
            <person name="Kijpornyongpan T."/>
            <person name="Mondo S.J."/>
            <person name="Barry K."/>
            <person name="Sandor L."/>
            <person name="Lee J."/>
            <person name="Lipzen A."/>
            <person name="Pangilinan J."/>
            <person name="LaButti K."/>
            <person name="Hainaut M."/>
            <person name="Henrissat B."/>
            <person name="Grigoriev I.V."/>
            <person name="Spatafora J.W."/>
            <person name="Aime M.C."/>
        </authorList>
    </citation>
    <scope>NUCLEOTIDE SEQUENCE [LARGE SCALE GENOMIC DNA]</scope>
    <source>
        <strain evidence="17 18">MCA 3882</strain>
    </source>
</reference>
<keyword evidence="5 10" id="KW-0274">FAD</keyword>
<feature type="domain" description="Acyl-coenzyme A oxidase N-terminal" evidence="15">
    <location>
        <begin position="30"/>
        <end position="143"/>
    </location>
</feature>
<dbReference type="InterPro" id="IPR037069">
    <property type="entry name" value="AcylCoA_DH/ox_N_sf"/>
</dbReference>
<feature type="active site" description="Proton acceptor" evidence="11">
    <location>
        <position position="439"/>
    </location>
</feature>
<dbReference type="PIRSF" id="PIRSF000168">
    <property type="entry name" value="Acyl-CoA_oxidase"/>
    <property type="match status" value="1"/>
</dbReference>
<evidence type="ECO:0000256" key="8">
    <source>
        <dbReference type="ARBA" id="ARBA00023098"/>
    </source>
</evidence>
<evidence type="ECO:0000256" key="7">
    <source>
        <dbReference type="ARBA" id="ARBA00023002"/>
    </source>
</evidence>
<evidence type="ECO:0000256" key="1">
    <source>
        <dbReference type="ARBA" id="ARBA00001974"/>
    </source>
</evidence>
<evidence type="ECO:0000256" key="3">
    <source>
        <dbReference type="ARBA" id="ARBA00006288"/>
    </source>
</evidence>
<dbReference type="STRING" id="1280837.A0A316VJI8"/>
<feature type="compositionally biased region" description="Basic and acidic residues" evidence="13">
    <location>
        <begin position="711"/>
        <end position="728"/>
    </location>
</feature>
<protein>
    <recommendedName>
        <fullName evidence="10">Acyl-coenzyme A oxidase</fullName>
    </recommendedName>
</protein>
<dbReference type="Gene3D" id="1.10.540.10">
    <property type="entry name" value="Acyl-CoA dehydrogenase/oxidase, N-terminal domain"/>
    <property type="match status" value="1"/>
</dbReference>
<dbReference type="RefSeq" id="XP_025358071.1">
    <property type="nucleotide sequence ID" value="XM_025497169.1"/>
</dbReference>
<dbReference type="Pfam" id="PF22924">
    <property type="entry name" value="ACOX_C_alpha1"/>
    <property type="match status" value="1"/>
</dbReference>
<dbReference type="GO" id="GO:0071949">
    <property type="term" value="F:FAD binding"/>
    <property type="evidence" value="ECO:0007669"/>
    <property type="project" value="InterPro"/>
</dbReference>
<dbReference type="FunFam" id="2.40.110.10:FF:000075">
    <property type="entry name" value="Acyl-coenzyme A oxidase"/>
    <property type="match status" value="1"/>
</dbReference>
<keyword evidence="18" id="KW-1185">Reference proteome</keyword>
<feature type="binding site" evidence="12">
    <location>
        <position position="190"/>
    </location>
    <ligand>
        <name>FAD</name>
        <dbReference type="ChEBI" id="CHEBI:57692"/>
    </ligand>
</feature>
<dbReference type="OrthoDB" id="538336at2759"/>
<evidence type="ECO:0000256" key="11">
    <source>
        <dbReference type="PIRSR" id="PIRSR000168-1"/>
    </source>
</evidence>
<dbReference type="InterPro" id="IPR029320">
    <property type="entry name" value="Acyl-CoA_ox_N"/>
</dbReference>
<evidence type="ECO:0000259" key="15">
    <source>
        <dbReference type="Pfam" id="PF14749"/>
    </source>
</evidence>
<feature type="domain" description="Acyl-CoA oxidase C-terminal" evidence="14">
    <location>
        <begin position="495"/>
        <end position="677"/>
    </location>
</feature>
<comment type="cofactor">
    <cofactor evidence="1">
        <name>FAD</name>
        <dbReference type="ChEBI" id="CHEBI:57692"/>
    </cofactor>
</comment>
<evidence type="ECO:0000256" key="10">
    <source>
        <dbReference type="PIRNR" id="PIRNR000168"/>
    </source>
</evidence>
<keyword evidence="6" id="KW-0276">Fatty acid metabolism</keyword>
<feature type="region of interest" description="Disordered" evidence="13">
    <location>
        <begin position="702"/>
        <end position="728"/>
    </location>
</feature>
<dbReference type="InterPro" id="IPR009100">
    <property type="entry name" value="AcylCoA_DH/oxidase_NM_dom_sf"/>
</dbReference>
<evidence type="ECO:0000256" key="4">
    <source>
        <dbReference type="ARBA" id="ARBA00022630"/>
    </source>
</evidence>
<dbReference type="Pfam" id="PF01756">
    <property type="entry name" value="ACOX"/>
    <property type="match status" value="1"/>
</dbReference>
<dbReference type="GO" id="GO:0033540">
    <property type="term" value="P:fatty acid beta-oxidation using acyl-CoA oxidase"/>
    <property type="evidence" value="ECO:0007669"/>
    <property type="project" value="TreeGrafter"/>
</dbReference>
<dbReference type="InterPro" id="IPR012258">
    <property type="entry name" value="Acyl-CoA_oxidase"/>
</dbReference>
<dbReference type="InterPro" id="IPR055060">
    <property type="entry name" value="ACOX_C_alpha1"/>
</dbReference>
<dbReference type="InterPro" id="IPR036250">
    <property type="entry name" value="AcylCo_DH-like_C"/>
</dbReference>
<dbReference type="InterPro" id="IPR046373">
    <property type="entry name" value="Acyl-CoA_Oxase/DH_mid-dom_sf"/>
</dbReference>
<evidence type="ECO:0000256" key="2">
    <source>
        <dbReference type="ARBA" id="ARBA00004275"/>
    </source>
</evidence>
<dbReference type="EMBL" id="KZ819602">
    <property type="protein sequence ID" value="PWN37769.1"/>
    <property type="molecule type" value="Genomic_DNA"/>
</dbReference>
<dbReference type="Gene3D" id="1.20.140.10">
    <property type="entry name" value="Butyryl-CoA Dehydrogenase, subunit A, domain 3"/>
    <property type="match status" value="2"/>
</dbReference>
<dbReference type="PANTHER" id="PTHR10909">
    <property type="entry name" value="ELECTRON TRANSPORT OXIDOREDUCTASE"/>
    <property type="match status" value="1"/>
</dbReference>
<evidence type="ECO:0000256" key="13">
    <source>
        <dbReference type="SAM" id="MobiDB-lite"/>
    </source>
</evidence>
<dbReference type="SUPFAM" id="SSF56645">
    <property type="entry name" value="Acyl-CoA dehydrogenase NM domain-like"/>
    <property type="match status" value="1"/>
</dbReference>
<comment type="similarity">
    <text evidence="3 10">Belongs to the acyl-CoA oxidase family.</text>
</comment>
<dbReference type="InterPro" id="IPR002655">
    <property type="entry name" value="Acyl-CoA_oxidase_C"/>
</dbReference>
<evidence type="ECO:0000259" key="16">
    <source>
        <dbReference type="Pfam" id="PF22924"/>
    </source>
</evidence>
<dbReference type="Pfam" id="PF14749">
    <property type="entry name" value="Acyl-CoA_ox_N"/>
    <property type="match status" value="1"/>
</dbReference>
<keyword evidence="7" id="KW-0560">Oxidoreductase</keyword>
<dbReference type="SUPFAM" id="SSF47203">
    <property type="entry name" value="Acyl-CoA dehydrogenase C-terminal domain-like"/>
    <property type="match status" value="2"/>
</dbReference>
<keyword evidence="9" id="KW-0576">Peroxisome</keyword>
<dbReference type="AlphaFoldDB" id="A0A316VJI8"/>
<evidence type="ECO:0000259" key="14">
    <source>
        <dbReference type="Pfam" id="PF01756"/>
    </source>
</evidence>
<dbReference type="GO" id="GO:0005777">
    <property type="term" value="C:peroxisome"/>
    <property type="evidence" value="ECO:0007669"/>
    <property type="project" value="UniProtKB-SubCell"/>
</dbReference>
<gene>
    <name evidence="17" type="ORF">FA14DRAFT_142310</name>
</gene>
<dbReference type="InParanoid" id="A0A316VJI8"/>
<organism evidence="17 18">
    <name type="scientific">Meira miltonrushii</name>
    <dbReference type="NCBI Taxonomy" id="1280837"/>
    <lineage>
        <taxon>Eukaryota</taxon>
        <taxon>Fungi</taxon>
        <taxon>Dikarya</taxon>
        <taxon>Basidiomycota</taxon>
        <taxon>Ustilaginomycotina</taxon>
        <taxon>Exobasidiomycetes</taxon>
        <taxon>Exobasidiales</taxon>
        <taxon>Brachybasidiaceae</taxon>
        <taxon>Meira</taxon>
    </lineage>
</organism>
<evidence type="ECO:0000256" key="9">
    <source>
        <dbReference type="ARBA" id="ARBA00023140"/>
    </source>
</evidence>
<evidence type="ECO:0000256" key="5">
    <source>
        <dbReference type="ARBA" id="ARBA00022827"/>
    </source>
</evidence>
<evidence type="ECO:0000313" key="17">
    <source>
        <dbReference type="EMBL" id="PWN37769.1"/>
    </source>
</evidence>
<keyword evidence="4 10" id="KW-0285">Flavoprotein</keyword>
<dbReference type="GO" id="GO:0003997">
    <property type="term" value="F:acyl-CoA oxidase activity"/>
    <property type="evidence" value="ECO:0007669"/>
    <property type="project" value="InterPro"/>
</dbReference>
<dbReference type="GeneID" id="37018950"/>
<dbReference type="Proteomes" id="UP000245771">
    <property type="component" value="Unassembled WGS sequence"/>
</dbReference>
<comment type="subcellular location">
    <subcellularLocation>
        <location evidence="2">Peroxisome</location>
    </subcellularLocation>
</comment>
<feature type="binding site" evidence="12">
    <location>
        <position position="151"/>
    </location>
    <ligand>
        <name>FAD</name>
        <dbReference type="ChEBI" id="CHEBI:57692"/>
    </ligand>
</feature>
<dbReference type="PANTHER" id="PTHR10909:SF250">
    <property type="entry name" value="PEROXISOMAL ACYL-COENZYME A OXIDASE 1"/>
    <property type="match status" value="1"/>
</dbReference>
<evidence type="ECO:0000256" key="12">
    <source>
        <dbReference type="PIRSR" id="PIRSR000168-2"/>
    </source>
</evidence>
<proteinExistence type="inferred from homology"/>
<accession>A0A316VJI8</accession>
<dbReference type="GO" id="GO:0005504">
    <property type="term" value="F:fatty acid binding"/>
    <property type="evidence" value="ECO:0007669"/>
    <property type="project" value="TreeGrafter"/>
</dbReference>
<evidence type="ECO:0000313" key="18">
    <source>
        <dbReference type="Proteomes" id="UP000245771"/>
    </source>
</evidence>